<feature type="domain" description="PIN" evidence="2">
    <location>
        <begin position="459"/>
        <end position="583"/>
    </location>
</feature>
<sequence>MEEKKKKDDWIRMASKSRPGRFYLFNKATGETQWLPLHQVTESDQQKQESPPKLSSFTKSSKTPAQDRLKRLQHNLKSCQTRSSNSRITRRQSSDLEAKSKEQENKLSDQPSTSTSKPVIEKSPKKATKRSQSGSIIKKIDNTFKITRITDAEEAKKIRLSESSNSTSSTSNKSTKIETATEAMEFKSFTSSNSSNLEHLSNTEQDNSSSLNNLRCGIVKKIKEICKIPFNISKKKIEEKSCIKEDKSTGIINTTHFKPVRKTKDIIPGLSLSTARDAINQLTEESIKTSKAPNNKTEFSTPKNINIPTYPRGSANSRLERLKQSLLLQQHDQQETSTSTSKTHEIPNTSCESNNNTVSLQSEDTCHNNSKKSLNETLNGDVEAMDWQPIVKDDDLIEVSSSESSFVIEKSKKLVLRTNDENATMGDIYDTVNENLLRFSAEKHKDSANHRTKWRKDFYYFIVDTNVLLKDLTFVEDLTKMKLCDTKGSMLYIPYSVLQELDKLKMRSGCQEGVKTLAVRAIKYLNSKFENNSPNLRAQSALDERHHLVDINSADDSIINCCLQTKEQVPNLLLLTEDVNLRNKAICNNILVSTKSDLLSKRYNTSNGDDKS</sequence>
<dbReference type="Proteomes" id="UP000037069">
    <property type="component" value="Unassembled WGS sequence"/>
</dbReference>
<feature type="compositionally biased region" description="Basic and acidic residues" evidence="1">
    <location>
        <begin position="92"/>
        <end position="107"/>
    </location>
</feature>
<dbReference type="Gene3D" id="3.40.50.1010">
    <property type="entry name" value="5'-nuclease"/>
    <property type="match status" value="1"/>
</dbReference>
<feature type="region of interest" description="Disordered" evidence="1">
    <location>
        <begin position="330"/>
        <end position="372"/>
    </location>
</feature>
<evidence type="ECO:0000313" key="4">
    <source>
        <dbReference type="Proteomes" id="UP000037069"/>
    </source>
</evidence>
<organism evidence="3 4">
    <name type="scientific">Lucilia cuprina</name>
    <name type="common">Green bottle fly</name>
    <name type="synonym">Australian sheep blowfly</name>
    <dbReference type="NCBI Taxonomy" id="7375"/>
    <lineage>
        <taxon>Eukaryota</taxon>
        <taxon>Metazoa</taxon>
        <taxon>Ecdysozoa</taxon>
        <taxon>Arthropoda</taxon>
        <taxon>Hexapoda</taxon>
        <taxon>Insecta</taxon>
        <taxon>Pterygota</taxon>
        <taxon>Neoptera</taxon>
        <taxon>Endopterygota</taxon>
        <taxon>Diptera</taxon>
        <taxon>Brachycera</taxon>
        <taxon>Muscomorpha</taxon>
        <taxon>Oestroidea</taxon>
        <taxon>Calliphoridae</taxon>
        <taxon>Luciliinae</taxon>
        <taxon>Lucilia</taxon>
    </lineage>
</organism>
<name>A0A0L0C8S4_LUCCU</name>
<dbReference type="OMA" id="PWRVINE"/>
<gene>
    <name evidence="3" type="ORF">FF38_04904</name>
</gene>
<dbReference type="Pfam" id="PF13638">
    <property type="entry name" value="PIN_4"/>
    <property type="match status" value="1"/>
</dbReference>
<protein>
    <recommendedName>
        <fullName evidence="2">PIN domain-containing protein</fullName>
    </recommendedName>
</protein>
<feature type="compositionally biased region" description="Polar residues" evidence="1">
    <location>
        <begin position="75"/>
        <end position="87"/>
    </location>
</feature>
<keyword evidence="4" id="KW-1185">Reference proteome</keyword>
<dbReference type="PANTHER" id="PTHR16161:SF0">
    <property type="entry name" value="TRANSCRIPTIONAL PROTEIN SWT1"/>
    <property type="match status" value="1"/>
</dbReference>
<dbReference type="AlphaFoldDB" id="A0A0L0C8S4"/>
<reference evidence="3 4" key="1">
    <citation type="journal article" date="2015" name="Nat. Commun.">
        <title>Lucilia cuprina genome unlocks parasitic fly biology to underpin future interventions.</title>
        <authorList>
            <person name="Anstead C.A."/>
            <person name="Korhonen P.K."/>
            <person name="Young N.D."/>
            <person name="Hall R.S."/>
            <person name="Jex A.R."/>
            <person name="Murali S.C."/>
            <person name="Hughes D.S."/>
            <person name="Lee S.F."/>
            <person name="Perry T."/>
            <person name="Stroehlein A.J."/>
            <person name="Ansell B.R."/>
            <person name="Breugelmans B."/>
            <person name="Hofmann A."/>
            <person name="Qu J."/>
            <person name="Dugan S."/>
            <person name="Lee S.L."/>
            <person name="Chao H."/>
            <person name="Dinh H."/>
            <person name="Han Y."/>
            <person name="Doddapaneni H.V."/>
            <person name="Worley K.C."/>
            <person name="Muzny D.M."/>
            <person name="Ioannidis P."/>
            <person name="Waterhouse R.M."/>
            <person name="Zdobnov E.M."/>
            <person name="James P.J."/>
            <person name="Bagnall N.H."/>
            <person name="Kotze A.C."/>
            <person name="Gibbs R.A."/>
            <person name="Richards S."/>
            <person name="Batterham P."/>
            <person name="Gasser R.B."/>
        </authorList>
    </citation>
    <scope>NUCLEOTIDE SEQUENCE [LARGE SCALE GENOMIC DNA]</scope>
    <source>
        <strain evidence="3 4">LS</strain>
        <tissue evidence="3">Full body</tissue>
    </source>
</reference>
<dbReference type="InterPro" id="IPR002716">
    <property type="entry name" value="PIN_dom"/>
</dbReference>
<dbReference type="SUPFAM" id="SSF88723">
    <property type="entry name" value="PIN domain-like"/>
    <property type="match status" value="1"/>
</dbReference>
<evidence type="ECO:0000259" key="2">
    <source>
        <dbReference type="SMART" id="SM00670"/>
    </source>
</evidence>
<dbReference type="InterPro" id="IPR052626">
    <property type="entry name" value="SWT1_Regulator"/>
</dbReference>
<feature type="compositionally biased region" description="Polar residues" evidence="1">
    <location>
        <begin position="53"/>
        <end position="64"/>
    </location>
</feature>
<evidence type="ECO:0000313" key="3">
    <source>
        <dbReference type="EMBL" id="KNC28650.1"/>
    </source>
</evidence>
<dbReference type="GO" id="GO:0005634">
    <property type="term" value="C:nucleus"/>
    <property type="evidence" value="ECO:0007669"/>
    <property type="project" value="TreeGrafter"/>
</dbReference>
<dbReference type="SMART" id="SM00670">
    <property type="entry name" value="PINc"/>
    <property type="match status" value="1"/>
</dbReference>
<dbReference type="PANTHER" id="PTHR16161">
    <property type="entry name" value="TRANSCRIPTIONAL PROTEIN SWT1"/>
    <property type="match status" value="1"/>
</dbReference>
<evidence type="ECO:0000256" key="1">
    <source>
        <dbReference type="SAM" id="MobiDB-lite"/>
    </source>
</evidence>
<feature type="region of interest" description="Disordered" evidence="1">
    <location>
        <begin position="285"/>
        <end position="314"/>
    </location>
</feature>
<dbReference type="OrthoDB" id="548295at2759"/>
<feature type="compositionally biased region" description="Polar residues" evidence="1">
    <location>
        <begin position="108"/>
        <end position="117"/>
    </location>
</feature>
<feature type="compositionally biased region" description="Low complexity" evidence="1">
    <location>
        <begin position="190"/>
        <end position="204"/>
    </location>
</feature>
<dbReference type="STRING" id="7375.A0A0L0C8S4"/>
<dbReference type="InterPro" id="IPR029060">
    <property type="entry name" value="PIN-like_dom_sf"/>
</dbReference>
<feature type="compositionally biased region" description="Polar residues" evidence="1">
    <location>
        <begin position="285"/>
        <end position="307"/>
    </location>
</feature>
<feature type="region of interest" description="Disordered" evidence="1">
    <location>
        <begin position="38"/>
        <end position="134"/>
    </location>
</feature>
<proteinExistence type="predicted"/>
<dbReference type="EMBL" id="JRES01000755">
    <property type="protein sequence ID" value="KNC28650.1"/>
    <property type="molecule type" value="Genomic_DNA"/>
</dbReference>
<comment type="caution">
    <text evidence="3">The sequence shown here is derived from an EMBL/GenBank/DDBJ whole genome shotgun (WGS) entry which is preliminary data.</text>
</comment>
<feature type="region of interest" description="Disordered" evidence="1">
    <location>
        <begin position="189"/>
        <end position="209"/>
    </location>
</feature>
<accession>A0A0L0C8S4</accession>